<dbReference type="Proteomes" id="UP000015101">
    <property type="component" value="Unassembled WGS sequence"/>
</dbReference>
<dbReference type="GeneID" id="20217439"/>
<dbReference type="InParanoid" id="T1G8P2"/>
<dbReference type="CTD" id="20217439"/>
<reference evidence="4 6" key="2">
    <citation type="journal article" date="2013" name="Nature">
        <title>Insights into bilaterian evolution from three spiralian genomes.</title>
        <authorList>
            <person name="Simakov O."/>
            <person name="Marletaz F."/>
            <person name="Cho S.J."/>
            <person name="Edsinger-Gonzales E."/>
            <person name="Havlak P."/>
            <person name="Hellsten U."/>
            <person name="Kuo D.H."/>
            <person name="Larsson T."/>
            <person name="Lv J."/>
            <person name="Arendt D."/>
            <person name="Savage R."/>
            <person name="Osoegawa K."/>
            <person name="de Jong P."/>
            <person name="Grimwood J."/>
            <person name="Chapman J.A."/>
            <person name="Shapiro H."/>
            <person name="Aerts A."/>
            <person name="Otillar R.P."/>
            <person name="Terry A.Y."/>
            <person name="Boore J.L."/>
            <person name="Grigoriev I.V."/>
            <person name="Lindberg D.R."/>
            <person name="Seaver E.C."/>
            <person name="Weisblat D.A."/>
            <person name="Putnam N.H."/>
            <person name="Rokhsar D.S."/>
        </authorList>
    </citation>
    <scope>NUCLEOTIDE SEQUENCE</scope>
</reference>
<evidence type="ECO:0000313" key="6">
    <source>
        <dbReference type="Proteomes" id="UP000015101"/>
    </source>
</evidence>
<sequence>AIVIRNGEKLNVRAEELVIGDVIEVKFGDRMPADMRVISAHGFKVDNSSLTGESEPQSRTSE</sequence>
<dbReference type="AlphaFoldDB" id="T1G8P2"/>
<reference evidence="5" key="3">
    <citation type="submission" date="2015-06" db="UniProtKB">
        <authorList>
            <consortium name="EnsemblMetazoa"/>
        </authorList>
    </citation>
    <scope>IDENTIFICATION</scope>
</reference>
<keyword evidence="2" id="KW-1003">Cell membrane</keyword>
<evidence type="ECO:0000259" key="3">
    <source>
        <dbReference type="Pfam" id="PF00122"/>
    </source>
</evidence>
<evidence type="ECO:0000256" key="2">
    <source>
        <dbReference type="ARBA" id="ARBA00022475"/>
    </source>
</evidence>
<dbReference type="EnsemblMetazoa" id="HelroT92936">
    <property type="protein sequence ID" value="HelroP92936"/>
    <property type="gene ID" value="HelroG92936"/>
</dbReference>
<dbReference type="InterPro" id="IPR059000">
    <property type="entry name" value="ATPase_P-type_domA"/>
</dbReference>
<evidence type="ECO:0000256" key="1">
    <source>
        <dbReference type="ARBA" id="ARBA00004651"/>
    </source>
</evidence>
<evidence type="ECO:0000313" key="4">
    <source>
        <dbReference type="EMBL" id="ESO09177.1"/>
    </source>
</evidence>
<feature type="domain" description="P-type ATPase A" evidence="3">
    <location>
        <begin position="3"/>
        <end position="59"/>
    </location>
</feature>
<dbReference type="RefSeq" id="XP_009012726.1">
    <property type="nucleotide sequence ID" value="XM_009014478.1"/>
</dbReference>
<dbReference type="PANTHER" id="PTHR43294">
    <property type="entry name" value="SODIUM/POTASSIUM-TRANSPORTING ATPASE SUBUNIT ALPHA"/>
    <property type="match status" value="1"/>
</dbReference>
<gene>
    <name evidence="5" type="primary">20217439</name>
    <name evidence="4" type="ORF">HELRODRAFT_92936</name>
</gene>
<name>T1G8P2_HELRO</name>
<accession>T1G8P2</accession>
<keyword evidence="6" id="KW-1185">Reference proteome</keyword>
<dbReference type="eggNOG" id="KOG0203">
    <property type="taxonomic scope" value="Eukaryota"/>
</dbReference>
<reference evidence="6" key="1">
    <citation type="submission" date="2012-12" db="EMBL/GenBank/DDBJ databases">
        <authorList>
            <person name="Hellsten U."/>
            <person name="Grimwood J."/>
            <person name="Chapman J.A."/>
            <person name="Shapiro H."/>
            <person name="Aerts A."/>
            <person name="Otillar R.P."/>
            <person name="Terry A.Y."/>
            <person name="Boore J.L."/>
            <person name="Simakov O."/>
            <person name="Marletaz F."/>
            <person name="Cho S.-J."/>
            <person name="Edsinger-Gonzales E."/>
            <person name="Havlak P."/>
            <person name="Kuo D.-H."/>
            <person name="Larsson T."/>
            <person name="Lv J."/>
            <person name="Arendt D."/>
            <person name="Savage R."/>
            <person name="Osoegawa K."/>
            <person name="de Jong P."/>
            <person name="Lindberg D.R."/>
            <person name="Seaver E.C."/>
            <person name="Weisblat D.A."/>
            <person name="Putnam N.H."/>
            <person name="Grigoriev I.V."/>
            <person name="Rokhsar D.S."/>
        </authorList>
    </citation>
    <scope>NUCLEOTIDE SEQUENCE</scope>
</reference>
<comment type="subcellular location">
    <subcellularLocation>
        <location evidence="1">Cell membrane</location>
        <topology evidence="1">Multi-pass membrane protein</topology>
    </subcellularLocation>
</comment>
<dbReference type="SUPFAM" id="SSF81653">
    <property type="entry name" value="Calcium ATPase, transduction domain A"/>
    <property type="match status" value="1"/>
</dbReference>
<dbReference type="InterPro" id="IPR008250">
    <property type="entry name" value="ATPase_P-typ_transduc_dom_A_sf"/>
</dbReference>
<dbReference type="Gene3D" id="2.70.150.10">
    <property type="entry name" value="Calcium-transporting ATPase, cytoplasmic transduction domain A"/>
    <property type="match status" value="1"/>
</dbReference>
<dbReference type="Pfam" id="PF00122">
    <property type="entry name" value="E1-E2_ATPase"/>
    <property type="match status" value="1"/>
</dbReference>
<dbReference type="PANTHER" id="PTHR43294:SF13">
    <property type="entry name" value="SODIUM_POTASSIUM-TRANSPORTING ATPASE SUBUNIT ALPHA"/>
    <property type="match status" value="1"/>
</dbReference>
<keyword evidence="2" id="KW-0472">Membrane</keyword>
<dbReference type="FunFam" id="2.70.150.10:FF:000302">
    <property type="entry name" value="Uncharacterized protein"/>
    <property type="match status" value="1"/>
</dbReference>
<dbReference type="GO" id="GO:0005886">
    <property type="term" value="C:plasma membrane"/>
    <property type="evidence" value="ECO:0007669"/>
    <property type="project" value="UniProtKB-SubCell"/>
</dbReference>
<proteinExistence type="predicted"/>
<protein>
    <recommendedName>
        <fullName evidence="3">P-type ATPase A domain-containing protein</fullName>
    </recommendedName>
</protein>
<dbReference type="InterPro" id="IPR050510">
    <property type="entry name" value="Cation_transp_ATPase_P-type"/>
</dbReference>
<organism evidence="5 6">
    <name type="scientific">Helobdella robusta</name>
    <name type="common">Californian leech</name>
    <dbReference type="NCBI Taxonomy" id="6412"/>
    <lineage>
        <taxon>Eukaryota</taxon>
        <taxon>Metazoa</taxon>
        <taxon>Spiralia</taxon>
        <taxon>Lophotrochozoa</taxon>
        <taxon>Annelida</taxon>
        <taxon>Clitellata</taxon>
        <taxon>Hirudinea</taxon>
        <taxon>Rhynchobdellida</taxon>
        <taxon>Glossiphoniidae</taxon>
        <taxon>Helobdella</taxon>
    </lineage>
</organism>
<dbReference type="STRING" id="6412.T1G8P2"/>
<evidence type="ECO:0000313" key="5">
    <source>
        <dbReference type="EnsemblMetazoa" id="HelroP92936"/>
    </source>
</evidence>
<dbReference type="KEGG" id="hro:HELRODRAFT_92936"/>
<dbReference type="EMBL" id="AMQM01010931">
    <property type="status" value="NOT_ANNOTATED_CDS"/>
    <property type="molecule type" value="Genomic_DNA"/>
</dbReference>
<dbReference type="OrthoDB" id="3352408at2759"/>
<dbReference type="OMA" id="MAIMATE"/>
<dbReference type="EMBL" id="KB096003">
    <property type="protein sequence ID" value="ESO09177.1"/>
    <property type="molecule type" value="Genomic_DNA"/>
</dbReference>
<dbReference type="HOGENOM" id="CLU_2910722_0_0_1"/>